<evidence type="ECO:0000313" key="2">
    <source>
        <dbReference type="Proteomes" id="UP000494256"/>
    </source>
</evidence>
<dbReference type="EMBL" id="CADEBD010000279">
    <property type="protein sequence ID" value="CAB3227683.1"/>
    <property type="molecule type" value="Genomic_DNA"/>
</dbReference>
<organism evidence="1 2">
    <name type="scientific">Arctia plantaginis</name>
    <name type="common">Wood tiger moth</name>
    <name type="synonym">Phalaena plantaginis</name>
    <dbReference type="NCBI Taxonomy" id="874455"/>
    <lineage>
        <taxon>Eukaryota</taxon>
        <taxon>Metazoa</taxon>
        <taxon>Ecdysozoa</taxon>
        <taxon>Arthropoda</taxon>
        <taxon>Hexapoda</taxon>
        <taxon>Insecta</taxon>
        <taxon>Pterygota</taxon>
        <taxon>Neoptera</taxon>
        <taxon>Endopterygota</taxon>
        <taxon>Lepidoptera</taxon>
        <taxon>Glossata</taxon>
        <taxon>Ditrysia</taxon>
        <taxon>Noctuoidea</taxon>
        <taxon>Erebidae</taxon>
        <taxon>Arctiinae</taxon>
        <taxon>Arctia</taxon>
    </lineage>
</organism>
<dbReference type="AlphaFoldDB" id="A0A8S0Z731"/>
<comment type="caution">
    <text evidence="1">The sequence shown here is derived from an EMBL/GenBank/DDBJ whole genome shotgun (WGS) entry which is preliminary data.</text>
</comment>
<gene>
    <name evidence="1" type="ORF">APLA_LOCUS3178</name>
</gene>
<evidence type="ECO:0000313" key="1">
    <source>
        <dbReference type="EMBL" id="CAB3227683.1"/>
    </source>
</evidence>
<sequence length="129" mass="14785">MMNRKKLPNETMTKYYQDKISMCFRCDLSDAASVSCIIRGLPISLQSNARAFQCQRPDELYEAFLCALDDYRLPTFETREKFNKDAKQSSSLEKKVNPEIDPCLVVARKSAIFYEIVHYPINGLATSAE</sequence>
<proteinExistence type="predicted"/>
<dbReference type="OrthoDB" id="7419171at2759"/>
<dbReference type="Proteomes" id="UP000494256">
    <property type="component" value="Unassembled WGS sequence"/>
</dbReference>
<accession>A0A8S0Z731</accession>
<name>A0A8S0Z731_ARCPL</name>
<protein>
    <submittedName>
        <fullName evidence="1">Uncharacterized protein</fullName>
    </submittedName>
</protein>
<reference evidence="1 2" key="1">
    <citation type="submission" date="2020-04" db="EMBL/GenBank/DDBJ databases">
        <authorList>
            <person name="Wallbank WR R."/>
            <person name="Pardo Diaz C."/>
            <person name="Kozak K."/>
            <person name="Martin S."/>
            <person name="Jiggins C."/>
            <person name="Moest M."/>
            <person name="Warren A I."/>
            <person name="Byers J.R.P. K."/>
            <person name="Montejo-Kovacevich G."/>
            <person name="Yen C E."/>
        </authorList>
    </citation>
    <scope>NUCLEOTIDE SEQUENCE [LARGE SCALE GENOMIC DNA]</scope>
</reference>